<evidence type="ECO:0000256" key="4">
    <source>
        <dbReference type="ARBA" id="ARBA00012266"/>
    </source>
</evidence>
<dbReference type="InterPro" id="IPR013785">
    <property type="entry name" value="Aldolase_TIM"/>
</dbReference>
<evidence type="ECO:0000256" key="11">
    <source>
        <dbReference type="ARBA" id="ARBA00023239"/>
    </source>
</evidence>
<evidence type="ECO:0000256" key="8">
    <source>
        <dbReference type="ARBA" id="ARBA00022822"/>
    </source>
</evidence>
<keyword evidence="9" id="KW-0315">Glutamine amidotransferase</keyword>
<dbReference type="NCBIfam" id="NF001377">
    <property type="entry name" value="PRK00278.2-4"/>
    <property type="match status" value="1"/>
</dbReference>
<evidence type="ECO:0000256" key="13">
    <source>
        <dbReference type="ARBA" id="ARBA00047683"/>
    </source>
</evidence>
<dbReference type="PRINTS" id="PR00096">
    <property type="entry name" value="GATASE"/>
</dbReference>
<dbReference type="Gene3D" id="3.20.20.70">
    <property type="entry name" value="Aldolase class I"/>
    <property type="match status" value="1"/>
</dbReference>
<keyword evidence="10" id="KW-0057">Aromatic amino acid biosynthesis</keyword>
<dbReference type="PANTHER" id="PTHR43418:SF4">
    <property type="entry name" value="MULTIFUNCTIONAL TRYPTOPHAN BIOSYNTHESIS PROTEIN"/>
    <property type="match status" value="1"/>
</dbReference>
<dbReference type="NCBIfam" id="TIGR00566">
    <property type="entry name" value="trpG_papA"/>
    <property type="match status" value="1"/>
</dbReference>
<evidence type="ECO:0000256" key="5">
    <source>
        <dbReference type="ARBA" id="ARBA00012362"/>
    </source>
</evidence>
<dbReference type="EMBL" id="JBBJBU010000001">
    <property type="protein sequence ID" value="KAK7207240.1"/>
    <property type="molecule type" value="Genomic_DNA"/>
</dbReference>
<dbReference type="RefSeq" id="XP_064770273.1">
    <property type="nucleotide sequence ID" value="XM_064915360.1"/>
</dbReference>
<dbReference type="EC" id="4.1.3.27" evidence="4"/>
<evidence type="ECO:0000259" key="15">
    <source>
        <dbReference type="Pfam" id="PF00218"/>
    </source>
</evidence>
<evidence type="ECO:0000256" key="12">
    <source>
        <dbReference type="ARBA" id="ARBA00023268"/>
    </source>
</evidence>
<evidence type="ECO:0000259" key="14">
    <source>
        <dbReference type="Pfam" id="PF00117"/>
    </source>
</evidence>
<dbReference type="Proteomes" id="UP001498771">
    <property type="component" value="Unassembled WGS sequence"/>
</dbReference>
<organism evidence="16 17">
    <name type="scientific">Myxozyma melibiosi</name>
    <dbReference type="NCBI Taxonomy" id="54550"/>
    <lineage>
        <taxon>Eukaryota</taxon>
        <taxon>Fungi</taxon>
        <taxon>Dikarya</taxon>
        <taxon>Ascomycota</taxon>
        <taxon>Saccharomycotina</taxon>
        <taxon>Lipomycetes</taxon>
        <taxon>Lipomycetales</taxon>
        <taxon>Lipomycetaceae</taxon>
        <taxon>Myxozyma</taxon>
    </lineage>
</organism>
<dbReference type="PANTHER" id="PTHR43418">
    <property type="entry name" value="MULTIFUNCTIONAL TRYPTOPHAN BIOSYNTHESIS PROTEIN-RELATED"/>
    <property type="match status" value="1"/>
</dbReference>
<accession>A0ABR1FBM1</accession>
<comment type="catalytic activity">
    <reaction evidence="13">
        <text>chorismate + L-glutamine = anthranilate + pyruvate + L-glutamate + H(+)</text>
        <dbReference type="Rhea" id="RHEA:21732"/>
        <dbReference type="ChEBI" id="CHEBI:15361"/>
        <dbReference type="ChEBI" id="CHEBI:15378"/>
        <dbReference type="ChEBI" id="CHEBI:16567"/>
        <dbReference type="ChEBI" id="CHEBI:29748"/>
        <dbReference type="ChEBI" id="CHEBI:29985"/>
        <dbReference type="ChEBI" id="CHEBI:58359"/>
        <dbReference type="EC" id="4.1.3.27"/>
    </reaction>
</comment>
<comment type="pathway">
    <text evidence="2">Amino-acid biosynthesis; L-tryptophan biosynthesis; L-tryptophan from chorismate: step 4/5.</text>
</comment>
<dbReference type="CDD" id="cd01743">
    <property type="entry name" value="GATase1_Anthranilate_Synthase"/>
    <property type="match status" value="1"/>
</dbReference>
<dbReference type="InterPro" id="IPR050472">
    <property type="entry name" value="Anth_synth/Amidotransfase"/>
</dbReference>
<comment type="pathway">
    <text evidence="3">Amino-acid biosynthesis; L-tryptophan biosynthesis; L-tryptophan from chorismate: step 1/5.</text>
</comment>
<keyword evidence="11" id="KW-0456">Lyase</keyword>
<evidence type="ECO:0000256" key="7">
    <source>
        <dbReference type="ARBA" id="ARBA00022605"/>
    </source>
</evidence>
<name>A0ABR1FBM1_9ASCO</name>
<proteinExistence type="inferred from homology"/>
<protein>
    <recommendedName>
        <fullName evidence="6">Multifunctional tryptophan biosynthesis protein</fullName>
        <ecNumber evidence="5">4.1.1.48</ecNumber>
        <ecNumber evidence="4">4.1.3.27</ecNumber>
    </recommendedName>
</protein>
<dbReference type="GeneID" id="90040872"/>
<dbReference type="InterPro" id="IPR029062">
    <property type="entry name" value="Class_I_gatase-like"/>
</dbReference>
<feature type="domain" description="Indole-3-glycerol phosphate synthase" evidence="15">
    <location>
        <begin position="231"/>
        <end position="491"/>
    </location>
</feature>
<dbReference type="InterPro" id="IPR006221">
    <property type="entry name" value="TrpG/PapA_dom"/>
</dbReference>
<evidence type="ECO:0000256" key="9">
    <source>
        <dbReference type="ARBA" id="ARBA00022962"/>
    </source>
</evidence>
<dbReference type="CDD" id="cd00331">
    <property type="entry name" value="IGPS"/>
    <property type="match status" value="1"/>
</dbReference>
<keyword evidence="7" id="KW-0028">Amino-acid biosynthesis</keyword>
<gene>
    <name evidence="16" type="ORF">BZA70DRAFT_7251</name>
</gene>
<evidence type="ECO:0000256" key="2">
    <source>
        <dbReference type="ARBA" id="ARBA00004696"/>
    </source>
</evidence>
<dbReference type="InterPro" id="IPR001468">
    <property type="entry name" value="Indole-3-GlycerolPSynthase_CS"/>
</dbReference>
<reference evidence="16 17" key="1">
    <citation type="submission" date="2024-03" db="EMBL/GenBank/DDBJ databases">
        <title>Genome-scale model development and genomic sequencing of the oleaginous clade Lipomyces.</title>
        <authorList>
            <consortium name="Lawrence Berkeley National Laboratory"/>
            <person name="Czajka J.J."/>
            <person name="Han Y."/>
            <person name="Kim J."/>
            <person name="Mondo S.J."/>
            <person name="Hofstad B.A."/>
            <person name="Robles A."/>
            <person name="Haridas S."/>
            <person name="Riley R."/>
            <person name="LaButti K."/>
            <person name="Pangilinan J."/>
            <person name="Andreopoulos W."/>
            <person name="Lipzen A."/>
            <person name="Yan J."/>
            <person name="Wang M."/>
            <person name="Ng V."/>
            <person name="Grigoriev I.V."/>
            <person name="Spatafora J.W."/>
            <person name="Magnuson J.K."/>
            <person name="Baker S.E."/>
            <person name="Pomraning K.R."/>
        </authorList>
    </citation>
    <scope>NUCLEOTIDE SEQUENCE [LARGE SCALE GENOMIC DNA]</scope>
    <source>
        <strain evidence="16 17">Phaff 52-87</strain>
    </source>
</reference>
<comment type="catalytic activity">
    <reaction evidence="1">
        <text>1-(2-carboxyphenylamino)-1-deoxy-D-ribulose 5-phosphate + H(+) = (1S,2R)-1-C-(indol-3-yl)glycerol 3-phosphate + CO2 + H2O</text>
        <dbReference type="Rhea" id="RHEA:23476"/>
        <dbReference type="ChEBI" id="CHEBI:15377"/>
        <dbReference type="ChEBI" id="CHEBI:15378"/>
        <dbReference type="ChEBI" id="CHEBI:16526"/>
        <dbReference type="ChEBI" id="CHEBI:58613"/>
        <dbReference type="ChEBI" id="CHEBI:58866"/>
        <dbReference type="EC" id="4.1.1.48"/>
    </reaction>
</comment>
<dbReference type="PROSITE" id="PS00614">
    <property type="entry name" value="IGPS"/>
    <property type="match status" value="1"/>
</dbReference>
<dbReference type="InterPro" id="IPR013798">
    <property type="entry name" value="Indole-3-glycerol_P_synth_dom"/>
</dbReference>
<dbReference type="PRINTS" id="PR00097">
    <property type="entry name" value="ANTSNTHASEII"/>
</dbReference>
<comment type="caution">
    <text evidence="16">The sequence shown here is derived from an EMBL/GenBank/DDBJ whole genome shotgun (WGS) entry which is preliminary data.</text>
</comment>
<evidence type="ECO:0000256" key="6">
    <source>
        <dbReference type="ARBA" id="ARBA00018819"/>
    </source>
</evidence>
<dbReference type="Gene3D" id="3.40.50.880">
    <property type="match status" value="1"/>
</dbReference>
<evidence type="ECO:0000313" key="16">
    <source>
        <dbReference type="EMBL" id="KAK7207240.1"/>
    </source>
</evidence>
<evidence type="ECO:0000256" key="3">
    <source>
        <dbReference type="ARBA" id="ARBA00004873"/>
    </source>
</evidence>
<dbReference type="Pfam" id="PF00117">
    <property type="entry name" value="GATase"/>
    <property type="match status" value="1"/>
</dbReference>
<dbReference type="HAMAP" id="MF_00134_B">
    <property type="entry name" value="IGPS_B"/>
    <property type="match status" value="1"/>
</dbReference>
<dbReference type="SUPFAM" id="SSF52317">
    <property type="entry name" value="Class I glutamine amidotransferase-like"/>
    <property type="match status" value="1"/>
</dbReference>
<dbReference type="InterPro" id="IPR011060">
    <property type="entry name" value="RibuloseP-bd_barrel"/>
</dbReference>
<sequence>MAAATESKGKVVMIDNYDSFTWNVYQLLAQEGADVVVIRNDVKTVEELAAMEPSRLVISPGPGHPLNDAGVCPEAVKYFAGKIPILGVCMGEQCIFSAFGGTVTSAGEIVHGKTSPIEHDGKGIFTDVPQQVAVTRYHSLAGTSTTVPDSLIVTAKTSNGIIMGVRHKEYTVEGVQFHPESILTESGNLMIRNFLNMNGGTWAEDALSKKGRAAETPAAPTNGATGKESILDKIYAQRRIDVAAQRSTPAFTRENLQKIYDLGVAPAQIDFAARLRQTNTALLAEIKRASPSKGDIDVNANAAAQARLYALAGASAISVLTEPHWFKGSIDDMRYARLAIENVPNRPAVLRKEFVFDEYQILEARVNGADSVLLIVKMMDEELLKRLYNYSKSLGMEPLVEVNSAAEMTRAIQLGAKVIGVNNRDLHSFNVDLNTTSNLALMVPEGTVLCALSGITSRADVEKYLSEGVGGFLVGEALMRADDTTAFVHELIGTK</sequence>
<dbReference type="PROSITE" id="PS51273">
    <property type="entry name" value="GATASE_TYPE_1"/>
    <property type="match status" value="1"/>
</dbReference>
<feature type="domain" description="Glutamine amidotransferase" evidence="14">
    <location>
        <begin position="12"/>
        <end position="195"/>
    </location>
</feature>
<keyword evidence="17" id="KW-1185">Reference proteome</keyword>
<keyword evidence="8" id="KW-0822">Tryptophan biosynthesis</keyword>
<dbReference type="InterPro" id="IPR017926">
    <property type="entry name" value="GATASE"/>
</dbReference>
<evidence type="ECO:0000256" key="1">
    <source>
        <dbReference type="ARBA" id="ARBA00001633"/>
    </source>
</evidence>
<evidence type="ECO:0000313" key="17">
    <source>
        <dbReference type="Proteomes" id="UP001498771"/>
    </source>
</evidence>
<dbReference type="EC" id="4.1.1.48" evidence="5"/>
<evidence type="ECO:0000256" key="10">
    <source>
        <dbReference type="ARBA" id="ARBA00023141"/>
    </source>
</evidence>
<keyword evidence="12" id="KW-0511">Multifunctional enzyme</keyword>
<dbReference type="Pfam" id="PF00218">
    <property type="entry name" value="IGPS"/>
    <property type="match status" value="1"/>
</dbReference>
<dbReference type="SUPFAM" id="SSF51366">
    <property type="entry name" value="Ribulose-phoshate binding barrel"/>
    <property type="match status" value="1"/>
</dbReference>